<feature type="region of interest" description="Disordered" evidence="1">
    <location>
        <begin position="424"/>
        <end position="446"/>
    </location>
</feature>
<feature type="domain" description="Csf1 C-terminal region" evidence="4">
    <location>
        <begin position="2483"/>
        <end position="3209"/>
    </location>
</feature>
<reference evidence="5 6" key="1">
    <citation type="submission" date="2017-04" db="EMBL/GenBank/DDBJ databases">
        <title>Draft genome sequence of Tuber borchii Vittad., a whitish edible truffle.</title>
        <authorList>
            <consortium name="DOE Joint Genome Institute"/>
            <person name="Murat C."/>
            <person name="Kuo A."/>
            <person name="Barry K.W."/>
            <person name="Clum A."/>
            <person name="Dockter R.B."/>
            <person name="Fauchery L."/>
            <person name="Iotti M."/>
            <person name="Kohler A."/>
            <person name="Labutti K."/>
            <person name="Lindquist E.A."/>
            <person name="Lipzen A."/>
            <person name="Ohm R.A."/>
            <person name="Wang M."/>
            <person name="Grigoriev I.V."/>
            <person name="Zambonelli A."/>
            <person name="Martin F.M."/>
        </authorList>
    </citation>
    <scope>NUCLEOTIDE SEQUENCE [LARGE SCALE GENOMIC DNA]</scope>
    <source>
        <strain evidence="5 6">Tbo3840</strain>
    </source>
</reference>
<feature type="region of interest" description="Disordered" evidence="1">
    <location>
        <begin position="2537"/>
        <end position="2559"/>
    </location>
</feature>
<feature type="compositionally biased region" description="Low complexity" evidence="1">
    <location>
        <begin position="1239"/>
        <end position="1252"/>
    </location>
</feature>
<evidence type="ECO:0000259" key="4">
    <source>
        <dbReference type="Pfam" id="PF25038"/>
    </source>
</evidence>
<feature type="compositionally biased region" description="Polar residues" evidence="1">
    <location>
        <begin position="1228"/>
        <end position="1238"/>
    </location>
</feature>
<feature type="compositionally biased region" description="Polar residues" evidence="1">
    <location>
        <begin position="194"/>
        <end position="214"/>
    </location>
</feature>
<evidence type="ECO:0000259" key="3">
    <source>
        <dbReference type="Pfam" id="PF21678"/>
    </source>
</evidence>
<sequence>MGTPIPKFNWVFLVELLVCGVITLFFLFYFNRTFSKILSLFVRIYLRWKGLPHYIDIQSLQISLLAGRIFFGRVTYHGPNETIIIVGGQLTWRYWLRRVRHVTIGIGNRGRDVAESGVGGDLKSEGHPCRILVELKGFEWFIYNRSPAYDYVMEQMAQTGAGPDGGNTSRGDHDGDLRGQFDIAESHGEDASTLKGSRSKAQTESTSARRTSIGSLMGDNDHTGEKLTGSTGMEEEKLTVMLRVLPIKIEINRGAIVMGNNNVPSILVAHFERADAYIDATRSQPIDKYKQLFNFSFTHPIIEMKTNRDYKESLSSRGSRLLSDHSQDLNKAPHAQRSRRQKLRDLLPLFSDSAESLASSVKHESETKKQQGGSIGAVQDKWMGLSRYLDESQQEGKWKFEPVEYARVTTLVDCPSGRLSFYWDEPGPVPPPSTASTSGTAKPEDRLGEDINGSQYSPPAWGIDLAFDGGTIHYGPWADRQRVFLQNMFFPRVFKTSTPAERLIPGQDRVPTKFRLFVELSSSTILRVPTREESKDGMYRRRMNDGGVRPSGWIEVKVGPESTISYDMSMVPGKGGWTNKLNLDLKTPEVRSSVNHGLFWKADNQSLACDLSGPLKWNAKHTWRFDALSRGLKLFILREHITLLTDLIGDWSSGPPTEYSTFTPFAYEIGLRFEDTYEVCVNVNDQNIINNPSDFEDNTFIILRGAGGLRGSVLLDMTRFRPDDSTVVFEVWLDDIGGQRNSVELGVRQPVWNTWNSFLGSEAGMKLGSVEELRLKGSYNFYSAVEPGLVDTLLLDIIGAGLKLKLFGFLIRYFLIVRENYFGENLHFKTLEEWQKQQEEGGTPVLADGGAAVKGNDLDVILNVDAKDCSVVLPKKIYGAEEGLKLNVAVLGMDMRFTNYYMDLQLDLSPISASLTSSSHAPQLFVDGLTIYGHRLFGLPPTEPTYICNWDMGIGSVVGECTTEFFHTTVSALKAFVFAFEDIENALPVPVGHVAVIHDVTFIRLNAKAMRIWLHLDDGPLAFRITSSEMAFVLNDLASEKHSERISLSLPDLTMACVDVRQDAGEAETRGYLETSLKMTTFGRKKEFSKHRSSQMTHIRESDYRTGRANFLLRDDFEGVGSRGSSLYNEDMDQTEPTLPLPGLPTPIHALDDERYRIFGGSSIDCGKSSLITTSSRGKNSFLATTGSAGRAASSRGAASSHAPSFHSAVESFSDTHSFAPDKRSFIRTPTLTTLGSQTPKPSSTPRTYSSRSIRKPSSRVRLSSPFARPGFPLEAIELDLKNVPIFAAGSEHNVTDDELGGSPASAETFIDEKTAHTSILVEFTPGIRGYCTAVAIKAVAQLLDCVQAKTPEDILDTIQEDVIEKLAGLTRLSNDSKIIEVCLKIPQFKFCFTNPIPQQISNSTQGFDDERPDEDSFHLELRGLLVAARSKTICPERGPSSLGVNPVKRIFSIHLLLGGLELALKQLLAGSSDPFTKPALGILVEDLLFWASTHETSNASLQIENVVSSLQSKQALFLYGVINRTIHLIEDIERAFGVVSRECDRMRDLAYRLAVTGARPESRVMNDPPALTRPSYVLRSSLDHVRVHDSWKVMSRMRHIYRSLSTTHKQDVDRRCVGNMGDCPLDARRQVVGAFERWRSWELVNLEHSFVIRAIFGSDTQEDGAIIIPSAMKAQIMITGVKLLVDPGPMQCELSVRNISTAVSIGSPGGNTSGLLAAELGPSISASVMVQVHCRSIELSLTWEILGAAEGLAKALAGREGDQKPHLSRESPLRAAGSKKKPSFHLLWTMDTGSISLDTVNLKSLSIAYGMQASLFISEQKIELQDSLVGSALLRADLVTSELSYTGKVLSLARVHKPSLYGHFDEHCLAVTRFNIWKIAGSCGSISFNIKEEVLGLMEVIDVVVNDELSQIWKLVGEMKDVNPATNALPKSPSYLKRTIHVVHLTLSLENFSIEATLLPSLAYLMHGNGVRLSTRPINATEEMIIDFDILHHEHEIRTGYDRQQTRRISALQIPAINGRVRDCISAEERLLEVFLSVEAIQLDASSLQSLFNALNKPEVSNVIDEARAEWIGTQARLDEIFGHSKDVHASSVRSGAPPLVYRAHAGVSGLKIQTSAPSASLEIDLGSIRVQASNRPKSDSGILSIPEIHLEFHKITVELNQVSTEGALDSCGYVELHASLLFTTKGTPRGKSTRAFFIKSRSLRVDLFAETASTIVDVAGHLQDKLKDLDLSREVKYLRKLRKSKPLIAVDYAEAGQSGIELFSSMIAVEMMGIQVSWIVGNSGSSLSADHSKQNLVLSFKRIDLTTATRKENEACLTIEEFLLEMVDSNAERKQSARSENSALMPEVVFNAACFVNESDRRLAIQAKGTSLDLRVTSSVVLAASDLESSIATASEKLRHASATWKSTPTESGAERENMFGTKRLGSVLVDADFAGAVVHISNVSDSPTLPGLSSTRGGVGSPQGRYGQFAHGGSNGTTVLRSPGLAFKAEYVAPPNEDPSLNAEIKVSASSNTLYPSVVPLILEMTSNVKEVMRDPKEARPEDKHSKAFQGGKEPPSDPAAILGRCKLNIGLRICKQEFTLSCQPIARVAASTEYKEIYVTVSTCEDPESGRFYAISTTIAGLRTSVRHVYSRESTGYLEVESVVVSLMNSKHLNGSEGLSCIMKLSPMKALLNVKQFQDFLLFREIWLPEEIRSSTPAPVVLSSEPSSMLVQRYYKVTATKAFPWNTTVAISEIDLQLDLGQALGRTALLISNFWIDSRKTSDWEQTMCLGFDKIRVSATGRVSGFVELKNLKARTAIHWRSTDDVIRAPLIQASLSLEQLQAKTSFDYQAFLVADITRFSFLMYNVQKDSGSAGDRLVGVLDGDKVHVYCTAQSASQGLALYQALLRLAQEKVASYQISLKDVERYLNRPAQPNQNFPTPSETLSVLIHKETRPPPTFLSLHTDVVVNLKEVNIGAFPSTFYDNQVFKMEALNATARFAVEMEDERLHSKLEMNLGELRIALSQIRRVEVLSQDFTVEDIVRNSGVTKSGTILKVPQVTAFMHTWNKAGSMDIDYIFKSAFEGKVDVGWNYSRVSFIKGMWATHVKSMAQRQGKSVSSSHITINADVSPSPSELSCEGGGPEKKEKGKITAVVNVPQSRYEYNALEPPIIETPQLRDMGEATPPLEWIGLHRDRLPNLTHQIVIVSLLEIAREVEDAYSKILGTS</sequence>
<comment type="caution">
    <text evidence="5">The sequence shown here is derived from an EMBL/GenBank/DDBJ whole genome shotgun (WGS) entry which is preliminary data.</text>
</comment>
<dbReference type="Proteomes" id="UP000244722">
    <property type="component" value="Unassembled WGS sequence"/>
</dbReference>
<dbReference type="PANTHER" id="PTHR32085:SF3">
    <property type="entry name" value="PROTEIN CSF1"/>
    <property type="match status" value="1"/>
</dbReference>
<dbReference type="GO" id="GO:0006113">
    <property type="term" value="P:fermentation"/>
    <property type="evidence" value="ECO:0007669"/>
    <property type="project" value="InterPro"/>
</dbReference>
<feature type="region of interest" description="Disordered" evidence="1">
    <location>
        <begin position="314"/>
        <end position="338"/>
    </location>
</feature>
<evidence type="ECO:0000313" key="6">
    <source>
        <dbReference type="Proteomes" id="UP000244722"/>
    </source>
</evidence>
<accession>A0A2T7A2J3</accession>
<dbReference type="EMBL" id="NESQ01000035">
    <property type="protein sequence ID" value="PUU81948.1"/>
    <property type="molecule type" value="Genomic_DNA"/>
</dbReference>
<dbReference type="InterPro" id="IPR029636">
    <property type="entry name" value="Csf1"/>
</dbReference>
<evidence type="ECO:0000256" key="2">
    <source>
        <dbReference type="SAM" id="Phobius"/>
    </source>
</evidence>
<protein>
    <submittedName>
        <fullName evidence="5">Uncharacterized protein</fullName>
    </submittedName>
</protein>
<feature type="domain" description="Csf1 N-terminal" evidence="3">
    <location>
        <begin position="24"/>
        <end position="836"/>
    </location>
</feature>
<dbReference type="Pfam" id="PF21678">
    <property type="entry name" value="Csf1_N"/>
    <property type="match status" value="2"/>
</dbReference>
<feature type="compositionally biased region" description="Basic and acidic residues" evidence="1">
    <location>
        <begin position="170"/>
        <end position="192"/>
    </location>
</feature>
<feature type="domain" description="Csf1 N-terminal" evidence="3">
    <location>
        <begin position="841"/>
        <end position="1183"/>
    </location>
</feature>
<dbReference type="STRING" id="42251.A0A2T7A2J3"/>
<keyword evidence="6" id="KW-1185">Reference proteome</keyword>
<feature type="region of interest" description="Disordered" evidence="1">
    <location>
        <begin position="3112"/>
        <end position="3132"/>
    </location>
</feature>
<organism evidence="5 6">
    <name type="scientific">Tuber borchii</name>
    <name type="common">White truffle</name>
    <dbReference type="NCBI Taxonomy" id="42251"/>
    <lineage>
        <taxon>Eukaryota</taxon>
        <taxon>Fungi</taxon>
        <taxon>Dikarya</taxon>
        <taxon>Ascomycota</taxon>
        <taxon>Pezizomycotina</taxon>
        <taxon>Pezizomycetes</taxon>
        <taxon>Pezizales</taxon>
        <taxon>Tuberaceae</taxon>
        <taxon>Tuber</taxon>
    </lineage>
</organism>
<evidence type="ECO:0000256" key="1">
    <source>
        <dbReference type="SAM" id="MobiDB-lite"/>
    </source>
</evidence>
<feature type="region of interest" description="Disordered" evidence="1">
    <location>
        <begin position="160"/>
        <end position="231"/>
    </location>
</feature>
<name>A0A2T7A2J3_TUBBO</name>
<evidence type="ECO:0000313" key="5">
    <source>
        <dbReference type="EMBL" id="PUU81948.1"/>
    </source>
</evidence>
<feature type="region of interest" description="Disordered" evidence="1">
    <location>
        <begin position="1220"/>
        <end position="1262"/>
    </location>
</feature>
<dbReference type="OrthoDB" id="10051416at2759"/>
<keyword evidence="2" id="KW-0472">Membrane</keyword>
<dbReference type="InterPro" id="IPR056779">
    <property type="entry name" value="Csf1_C"/>
</dbReference>
<gene>
    <name evidence="5" type="ORF">B9Z19DRAFT_1190727</name>
</gene>
<dbReference type="InterPro" id="IPR048636">
    <property type="entry name" value="Csf1_N"/>
</dbReference>
<feature type="transmembrane region" description="Helical" evidence="2">
    <location>
        <begin position="12"/>
        <end position="30"/>
    </location>
</feature>
<keyword evidence="2" id="KW-0812">Transmembrane</keyword>
<keyword evidence="2" id="KW-1133">Transmembrane helix</keyword>
<dbReference type="PANTHER" id="PTHR32085">
    <property type="entry name" value="PROTEIN CSF1"/>
    <property type="match status" value="1"/>
</dbReference>
<proteinExistence type="predicted"/>
<dbReference type="GO" id="GO:0016020">
    <property type="term" value="C:membrane"/>
    <property type="evidence" value="ECO:0007669"/>
    <property type="project" value="InterPro"/>
</dbReference>
<dbReference type="Pfam" id="PF25038">
    <property type="entry name" value="Csf1_C"/>
    <property type="match status" value="1"/>
</dbReference>
<feature type="compositionally biased region" description="Basic and acidic residues" evidence="1">
    <location>
        <begin position="2537"/>
        <end position="2549"/>
    </location>
</feature>